<dbReference type="Gene3D" id="3.90.1340.10">
    <property type="entry name" value="Phage tail collar domain"/>
    <property type="match status" value="1"/>
</dbReference>
<evidence type="ECO:0000313" key="3">
    <source>
        <dbReference type="EMBL" id="MCL9808132.1"/>
    </source>
</evidence>
<comment type="caution">
    <text evidence="3">The sequence shown here is derived from an EMBL/GenBank/DDBJ whole genome shotgun (WGS) entry which is preliminary data.</text>
</comment>
<dbReference type="Pfam" id="PF07484">
    <property type="entry name" value="Collar"/>
    <property type="match status" value="1"/>
</dbReference>
<organism evidence="3 4">
    <name type="scientific">Flavobacterium luminosum</name>
    <dbReference type="NCBI Taxonomy" id="2949086"/>
    <lineage>
        <taxon>Bacteria</taxon>
        <taxon>Pseudomonadati</taxon>
        <taxon>Bacteroidota</taxon>
        <taxon>Flavobacteriia</taxon>
        <taxon>Flavobacteriales</taxon>
        <taxon>Flavobacteriaceae</taxon>
        <taxon>Flavobacterium</taxon>
    </lineage>
</organism>
<evidence type="ECO:0000313" key="4">
    <source>
        <dbReference type="Proteomes" id="UP001317191"/>
    </source>
</evidence>
<dbReference type="InterPro" id="IPR037053">
    <property type="entry name" value="Phage_tail_collar_dom_sf"/>
</dbReference>
<dbReference type="RefSeq" id="WP_250590978.1">
    <property type="nucleotide sequence ID" value="NZ_JAMLJM010000001.1"/>
</dbReference>
<accession>A0ABT0TKZ6</accession>
<sequence length="194" mass="20843">MKRITFLTMLLLTLLGSLKSFSQNGYVGEIRMVGFNFAPKGWALCNGQLLSIASNTALFSILGTTYGGDGKTTFALPDLRGKAPMHHGQGAGLSNIYLGQSHGQETVSLFLSQLPQHSHKVNAVAEEGNQSTPTGNLFANTKGLDKEYSNGASNTEMNPNMIQPVGAGVPFNNMQPYATVNFIICLQGFFPPRN</sequence>
<feature type="domain" description="Phage tail collar" evidence="2">
    <location>
        <begin position="28"/>
        <end position="84"/>
    </location>
</feature>
<evidence type="ECO:0000259" key="2">
    <source>
        <dbReference type="Pfam" id="PF07484"/>
    </source>
</evidence>
<dbReference type="SUPFAM" id="SSF88874">
    <property type="entry name" value="Receptor-binding domain of short tail fibre protein gp12"/>
    <property type="match status" value="1"/>
</dbReference>
<dbReference type="InterPro" id="IPR011083">
    <property type="entry name" value="Phage_tail_collar_dom"/>
</dbReference>
<keyword evidence="1" id="KW-0732">Signal</keyword>
<protein>
    <submittedName>
        <fullName evidence="3">Tail fiber protein</fullName>
    </submittedName>
</protein>
<reference evidence="3 4" key="1">
    <citation type="submission" date="2022-05" db="EMBL/GenBank/DDBJ databases">
        <title>Flavobacterium sp., isolated from activated sludge.</title>
        <authorList>
            <person name="Ran Q."/>
        </authorList>
    </citation>
    <scope>NUCLEOTIDE SEQUENCE [LARGE SCALE GENOMIC DNA]</scope>
    <source>
        <strain evidence="3 4">HXWNR70</strain>
    </source>
</reference>
<proteinExistence type="predicted"/>
<keyword evidence="4" id="KW-1185">Reference proteome</keyword>
<gene>
    <name evidence="3" type="ORF">NAT50_02050</name>
</gene>
<name>A0ABT0TKZ6_9FLAO</name>
<dbReference type="EMBL" id="JAMLJM010000001">
    <property type="protein sequence ID" value="MCL9808132.1"/>
    <property type="molecule type" value="Genomic_DNA"/>
</dbReference>
<evidence type="ECO:0000256" key="1">
    <source>
        <dbReference type="SAM" id="SignalP"/>
    </source>
</evidence>
<dbReference type="Proteomes" id="UP001317191">
    <property type="component" value="Unassembled WGS sequence"/>
</dbReference>
<feature type="signal peptide" evidence="1">
    <location>
        <begin position="1"/>
        <end position="22"/>
    </location>
</feature>
<feature type="chain" id="PRO_5045759299" evidence="1">
    <location>
        <begin position="23"/>
        <end position="194"/>
    </location>
</feature>